<dbReference type="EMBL" id="MU151077">
    <property type="protein sequence ID" value="KAF9451971.1"/>
    <property type="molecule type" value="Genomic_DNA"/>
</dbReference>
<dbReference type="PANTHER" id="PTHR23129">
    <property type="entry name" value="ACYL-COENZYME A DIPHOSPHATASE FITM2"/>
    <property type="match status" value="1"/>
</dbReference>
<sequence length="278" mass="30782">MTDPRKAAFAVLTAVVLFGTAYSVVYGTYLDTSNPLFSGLPHPLGHSHYFASKSNFINVYFIKKAWGWTSLLFFLSWITSPPRVRTGHRAIKWAVATSVWVIFTMWFFGPSLLDRAIVASGGACVLRGPSGTFVDLPVEVCYSGTIVRPSSHPHFFAAINDVVPVPMDWQDLPRLRRGHDISGHIFLLTMSTLFLADQLRPSLCAPNWTPGHRLAIVGNILLIGIWLFASCTTSVYFHSPLEKITGFLLGVGGFWLTQLGFWGQLTATNTIAERVHPN</sequence>
<evidence type="ECO:0000256" key="4">
    <source>
        <dbReference type="ARBA" id="ARBA00022824"/>
    </source>
</evidence>
<keyword evidence="5 8" id="KW-1133">Transmembrane helix</keyword>
<proteinExistence type="predicted"/>
<protein>
    <submittedName>
        <fullName evidence="9">Uncharacterized protein</fullName>
    </submittedName>
</protein>
<dbReference type="GO" id="GO:0034389">
    <property type="term" value="P:lipid droplet organization"/>
    <property type="evidence" value="ECO:0007669"/>
    <property type="project" value="TreeGrafter"/>
</dbReference>
<evidence type="ECO:0000313" key="10">
    <source>
        <dbReference type="Proteomes" id="UP000807342"/>
    </source>
</evidence>
<evidence type="ECO:0000256" key="5">
    <source>
        <dbReference type="ARBA" id="ARBA00022989"/>
    </source>
</evidence>
<dbReference type="GO" id="GO:0008654">
    <property type="term" value="P:phospholipid biosynthetic process"/>
    <property type="evidence" value="ECO:0007669"/>
    <property type="project" value="TreeGrafter"/>
</dbReference>
<evidence type="ECO:0000256" key="3">
    <source>
        <dbReference type="ARBA" id="ARBA00022801"/>
    </source>
</evidence>
<evidence type="ECO:0000256" key="8">
    <source>
        <dbReference type="SAM" id="Phobius"/>
    </source>
</evidence>
<dbReference type="GO" id="GO:0005789">
    <property type="term" value="C:endoplasmic reticulum membrane"/>
    <property type="evidence" value="ECO:0007669"/>
    <property type="project" value="UniProtKB-SubCell"/>
</dbReference>
<evidence type="ECO:0000256" key="2">
    <source>
        <dbReference type="ARBA" id="ARBA00022692"/>
    </source>
</evidence>
<dbReference type="GO" id="GO:0010945">
    <property type="term" value="F:coenzyme A diphosphatase activity"/>
    <property type="evidence" value="ECO:0007669"/>
    <property type="project" value="InterPro"/>
</dbReference>
<name>A0A9P6C4M1_9AGAR</name>
<dbReference type="InterPro" id="IPR019388">
    <property type="entry name" value="FIT"/>
</dbReference>
<keyword evidence="6" id="KW-0443">Lipid metabolism</keyword>
<organism evidence="9 10">
    <name type="scientific">Macrolepiota fuliginosa MF-IS2</name>
    <dbReference type="NCBI Taxonomy" id="1400762"/>
    <lineage>
        <taxon>Eukaryota</taxon>
        <taxon>Fungi</taxon>
        <taxon>Dikarya</taxon>
        <taxon>Basidiomycota</taxon>
        <taxon>Agaricomycotina</taxon>
        <taxon>Agaricomycetes</taxon>
        <taxon>Agaricomycetidae</taxon>
        <taxon>Agaricales</taxon>
        <taxon>Agaricineae</taxon>
        <taxon>Agaricaceae</taxon>
        <taxon>Macrolepiota</taxon>
    </lineage>
</organism>
<feature type="transmembrane region" description="Helical" evidence="8">
    <location>
        <begin position="220"/>
        <end position="238"/>
    </location>
</feature>
<evidence type="ECO:0000313" key="9">
    <source>
        <dbReference type="EMBL" id="KAF9451971.1"/>
    </source>
</evidence>
<dbReference type="AlphaFoldDB" id="A0A9P6C4M1"/>
<comment type="caution">
    <text evidence="9">The sequence shown here is derived from an EMBL/GenBank/DDBJ whole genome shotgun (WGS) entry which is preliminary data.</text>
</comment>
<comment type="subcellular location">
    <subcellularLocation>
        <location evidence="1">Endoplasmic reticulum membrane</location>
        <topology evidence="1">Multi-pass membrane protein</topology>
    </subcellularLocation>
</comment>
<feature type="transmembrane region" description="Helical" evidence="8">
    <location>
        <begin position="244"/>
        <end position="262"/>
    </location>
</feature>
<keyword evidence="2 8" id="KW-0812">Transmembrane</keyword>
<gene>
    <name evidence="9" type="ORF">P691DRAFT_756852</name>
</gene>
<keyword evidence="10" id="KW-1185">Reference proteome</keyword>
<dbReference type="GO" id="GO:0019915">
    <property type="term" value="P:lipid storage"/>
    <property type="evidence" value="ECO:0007669"/>
    <property type="project" value="InterPro"/>
</dbReference>
<dbReference type="Pfam" id="PF10261">
    <property type="entry name" value="FIT"/>
    <property type="match status" value="2"/>
</dbReference>
<evidence type="ECO:0000256" key="1">
    <source>
        <dbReference type="ARBA" id="ARBA00004477"/>
    </source>
</evidence>
<reference evidence="9" key="1">
    <citation type="submission" date="2020-11" db="EMBL/GenBank/DDBJ databases">
        <authorList>
            <consortium name="DOE Joint Genome Institute"/>
            <person name="Ahrendt S."/>
            <person name="Riley R."/>
            <person name="Andreopoulos W."/>
            <person name="Labutti K."/>
            <person name="Pangilinan J."/>
            <person name="Ruiz-Duenas F.J."/>
            <person name="Barrasa J.M."/>
            <person name="Sanchez-Garcia M."/>
            <person name="Camarero S."/>
            <person name="Miyauchi S."/>
            <person name="Serrano A."/>
            <person name="Linde D."/>
            <person name="Babiker R."/>
            <person name="Drula E."/>
            <person name="Ayuso-Fernandez I."/>
            <person name="Pacheco R."/>
            <person name="Padilla G."/>
            <person name="Ferreira P."/>
            <person name="Barriuso J."/>
            <person name="Kellner H."/>
            <person name="Castanera R."/>
            <person name="Alfaro M."/>
            <person name="Ramirez L."/>
            <person name="Pisabarro A.G."/>
            <person name="Kuo A."/>
            <person name="Tritt A."/>
            <person name="Lipzen A."/>
            <person name="He G."/>
            <person name="Yan M."/>
            <person name="Ng V."/>
            <person name="Cullen D."/>
            <person name="Martin F."/>
            <person name="Rosso M.-N."/>
            <person name="Henrissat B."/>
            <person name="Hibbett D."/>
            <person name="Martinez A.T."/>
            <person name="Grigoriev I.V."/>
        </authorList>
    </citation>
    <scope>NUCLEOTIDE SEQUENCE</scope>
    <source>
        <strain evidence="9">MF-IS2</strain>
    </source>
</reference>
<dbReference type="PANTHER" id="PTHR23129:SF0">
    <property type="entry name" value="ACYL-COENZYME A DIPHOSPHATASE FITM2"/>
    <property type="match status" value="1"/>
</dbReference>
<feature type="transmembrane region" description="Helical" evidence="8">
    <location>
        <begin position="90"/>
        <end position="108"/>
    </location>
</feature>
<evidence type="ECO:0000256" key="6">
    <source>
        <dbReference type="ARBA" id="ARBA00023098"/>
    </source>
</evidence>
<dbReference type="Proteomes" id="UP000807342">
    <property type="component" value="Unassembled WGS sequence"/>
</dbReference>
<keyword evidence="7 8" id="KW-0472">Membrane</keyword>
<dbReference type="OrthoDB" id="5579088at2759"/>
<evidence type="ECO:0000256" key="7">
    <source>
        <dbReference type="ARBA" id="ARBA00023136"/>
    </source>
</evidence>
<feature type="transmembrane region" description="Helical" evidence="8">
    <location>
        <begin position="57"/>
        <end position="78"/>
    </location>
</feature>
<keyword evidence="3" id="KW-0378">Hydrolase</keyword>
<keyword evidence="4" id="KW-0256">Endoplasmic reticulum</keyword>
<accession>A0A9P6C4M1</accession>